<evidence type="ECO:0000313" key="3">
    <source>
        <dbReference type="Proteomes" id="UP000233140"/>
    </source>
</evidence>
<keyword evidence="1" id="KW-1133">Transmembrane helix</keyword>
<accession>A0A2K5XP87</accession>
<feature type="transmembrane region" description="Helical" evidence="1">
    <location>
        <begin position="31"/>
        <end position="51"/>
    </location>
</feature>
<organism evidence="2 3">
    <name type="scientific">Mandrillus leucophaeus</name>
    <name type="common">Drill</name>
    <name type="synonym">Papio leucophaeus</name>
    <dbReference type="NCBI Taxonomy" id="9568"/>
    <lineage>
        <taxon>Eukaryota</taxon>
        <taxon>Metazoa</taxon>
        <taxon>Chordata</taxon>
        <taxon>Craniata</taxon>
        <taxon>Vertebrata</taxon>
        <taxon>Euteleostomi</taxon>
        <taxon>Mammalia</taxon>
        <taxon>Eutheria</taxon>
        <taxon>Euarchontoglires</taxon>
        <taxon>Primates</taxon>
        <taxon>Haplorrhini</taxon>
        <taxon>Catarrhini</taxon>
        <taxon>Cercopithecidae</taxon>
        <taxon>Cercopithecinae</taxon>
        <taxon>Mandrillus</taxon>
    </lineage>
</organism>
<reference evidence="2" key="2">
    <citation type="submission" date="2025-09" db="UniProtKB">
        <authorList>
            <consortium name="Ensembl"/>
        </authorList>
    </citation>
    <scope>IDENTIFICATION</scope>
</reference>
<protein>
    <submittedName>
        <fullName evidence="2">Uncharacterized protein</fullName>
    </submittedName>
</protein>
<keyword evidence="1" id="KW-0812">Transmembrane</keyword>
<dbReference type="GeneTree" id="ENSGT00910000148707"/>
<keyword evidence="1" id="KW-0472">Membrane</keyword>
<evidence type="ECO:0000256" key="1">
    <source>
        <dbReference type="SAM" id="Phobius"/>
    </source>
</evidence>
<reference evidence="2" key="1">
    <citation type="submission" date="2025-08" db="UniProtKB">
        <authorList>
            <consortium name="Ensembl"/>
        </authorList>
    </citation>
    <scope>IDENTIFICATION</scope>
</reference>
<dbReference type="AlphaFoldDB" id="A0A2K5XP87"/>
<dbReference type="Ensembl" id="ENSMLET00000025170.1">
    <property type="protein sequence ID" value="ENSMLEP00000005126.1"/>
    <property type="gene ID" value="ENSMLEG00000023067.1"/>
</dbReference>
<keyword evidence="3" id="KW-1185">Reference proteome</keyword>
<sequence>MARKGKPDCLVRRVQDLLLGTQPVFTMPRMCVSICTSCLFLFWSGQTFIFVQDYLEF</sequence>
<proteinExistence type="predicted"/>
<evidence type="ECO:0000313" key="2">
    <source>
        <dbReference type="Ensembl" id="ENSMLEP00000005126.1"/>
    </source>
</evidence>
<name>A0A2K5XP87_MANLE</name>
<dbReference type="Proteomes" id="UP000233140">
    <property type="component" value="Unassembled WGS sequence"/>
</dbReference>